<feature type="compositionally biased region" description="Acidic residues" evidence="1">
    <location>
        <begin position="136"/>
        <end position="159"/>
    </location>
</feature>
<gene>
    <name evidence="2" type="ORF">LTR69_008589</name>
</gene>
<comment type="caution">
    <text evidence="2">The sequence shown here is derived from an EMBL/GenBank/DDBJ whole genome shotgun (WGS) entry which is preliminary data.</text>
</comment>
<organism evidence="2 3">
    <name type="scientific">Exophiala sideris</name>
    <dbReference type="NCBI Taxonomy" id="1016849"/>
    <lineage>
        <taxon>Eukaryota</taxon>
        <taxon>Fungi</taxon>
        <taxon>Dikarya</taxon>
        <taxon>Ascomycota</taxon>
        <taxon>Pezizomycotina</taxon>
        <taxon>Eurotiomycetes</taxon>
        <taxon>Chaetothyriomycetidae</taxon>
        <taxon>Chaetothyriales</taxon>
        <taxon>Herpotrichiellaceae</taxon>
        <taxon>Exophiala</taxon>
    </lineage>
</organism>
<feature type="compositionally biased region" description="Pro residues" evidence="1">
    <location>
        <begin position="108"/>
        <end position="117"/>
    </location>
</feature>
<reference evidence="2 3" key="1">
    <citation type="submission" date="2023-08" db="EMBL/GenBank/DDBJ databases">
        <title>Black Yeasts Isolated from many extreme environments.</title>
        <authorList>
            <person name="Coleine C."/>
            <person name="Stajich J.E."/>
            <person name="Selbmann L."/>
        </authorList>
    </citation>
    <scope>NUCLEOTIDE SEQUENCE [LARGE SCALE GENOMIC DNA]</scope>
    <source>
        <strain evidence="2 3">CCFEE 6328</strain>
    </source>
</reference>
<feature type="compositionally biased region" description="Basic and acidic residues" evidence="1">
    <location>
        <begin position="160"/>
        <end position="173"/>
    </location>
</feature>
<evidence type="ECO:0000313" key="2">
    <source>
        <dbReference type="EMBL" id="KAK5055021.1"/>
    </source>
</evidence>
<feature type="compositionally biased region" description="Polar residues" evidence="1">
    <location>
        <begin position="1"/>
        <end position="24"/>
    </location>
</feature>
<sequence>MSSATMSTGIEASRPQLTTMTINSDEGEYLPMLANVTDGHLGDDDTTDEEDWASIGPGALRARGHPAPLPPPPPPPPPPSSPRRPWSYHLPPSKRARVVDDSDEETSSPPPPPPSPRRPWSYYLPSNKRARIADENLPEAEEEEEEEWEEEEEEEEEDLVLAKDIQKAPRPDDFVIDVEDEDEEEEQPQQASGKKRKRSANTKSTYIPNSTTPEDQQHFFKKCRLPKELAALSWAEKQQRLLRYELRLKFTLESLQASAKAISWDEIFTNAEDMGMTVAWWHFLINFRVKPVLPILLKGAPELVCLVLGGPLTREELLLLPQKWKGVGLLGVYVDGVTGKPLQTGDKMERYTGSATGAKGLEQRLADYPAVNKGTRKPDAGAHEALICQKGIEINLRVLAAFESSTPKPYVMLSELVHTILLQSWVDEAGRYMTQACIDIMREATPRDVPAKTWKGLNRASQMLQALRAPARNQTCSNCKRENLKRPYNAVIGVPFMSVVCHNCYEYPIRHKGATRPVSLEKAMASRKARPKPGDNLCECPGCDRPAKVMNYNLNLWTCISHIDCTTLPNLLMRLTKESRPKPADNKCERQGCDRDIVHFNYKLIIWTCKNCQGATKLVKTK</sequence>
<feature type="region of interest" description="Disordered" evidence="1">
    <location>
        <begin position="1"/>
        <end position="217"/>
    </location>
</feature>
<proteinExistence type="predicted"/>
<evidence type="ECO:0000256" key="1">
    <source>
        <dbReference type="SAM" id="MobiDB-lite"/>
    </source>
</evidence>
<dbReference type="EMBL" id="JAVRRF010000021">
    <property type="protein sequence ID" value="KAK5055021.1"/>
    <property type="molecule type" value="Genomic_DNA"/>
</dbReference>
<feature type="compositionally biased region" description="Pro residues" evidence="1">
    <location>
        <begin position="67"/>
        <end position="82"/>
    </location>
</feature>
<protein>
    <submittedName>
        <fullName evidence="2">Uncharacterized protein</fullName>
    </submittedName>
</protein>
<feature type="compositionally biased region" description="Polar residues" evidence="1">
    <location>
        <begin position="201"/>
        <end position="214"/>
    </location>
</feature>
<feature type="compositionally biased region" description="Acidic residues" evidence="1">
    <location>
        <begin position="174"/>
        <end position="187"/>
    </location>
</feature>
<name>A0ABR0J385_9EURO</name>
<accession>A0ABR0J385</accession>
<dbReference type="Proteomes" id="UP001345691">
    <property type="component" value="Unassembled WGS sequence"/>
</dbReference>
<evidence type="ECO:0000313" key="3">
    <source>
        <dbReference type="Proteomes" id="UP001345691"/>
    </source>
</evidence>
<keyword evidence="3" id="KW-1185">Reference proteome</keyword>